<dbReference type="EMBL" id="DOEK01000040">
    <property type="protein sequence ID" value="HBP31515.1"/>
    <property type="molecule type" value="Genomic_DNA"/>
</dbReference>
<organism evidence="2 3">
    <name type="scientific">Advenella kashmirensis</name>
    <dbReference type="NCBI Taxonomy" id="310575"/>
    <lineage>
        <taxon>Bacteria</taxon>
        <taxon>Pseudomonadati</taxon>
        <taxon>Pseudomonadota</taxon>
        <taxon>Betaproteobacteria</taxon>
        <taxon>Burkholderiales</taxon>
        <taxon>Alcaligenaceae</taxon>
    </lineage>
</organism>
<protein>
    <submittedName>
        <fullName evidence="2">Nuclear transport factor 2 family protein</fullName>
    </submittedName>
</protein>
<evidence type="ECO:0000259" key="1">
    <source>
        <dbReference type="Pfam" id="PF12680"/>
    </source>
</evidence>
<sequence>MLMLERMFLAEMTYMKSGHKDTAILATAFHPDVVVHEPSSLPYCGDWNGLHGIATLLCQMDRCFSDMRVQDLQCAGTEAHLYVSCNLFLTARATGITIQQPFVEILRFENGLLLEGRPYYFDTTEIGRALGHESSSAFSR</sequence>
<dbReference type="Pfam" id="PF12680">
    <property type="entry name" value="SnoaL_2"/>
    <property type="match status" value="1"/>
</dbReference>
<dbReference type="Gene3D" id="3.10.450.50">
    <property type="match status" value="1"/>
</dbReference>
<dbReference type="InterPro" id="IPR032710">
    <property type="entry name" value="NTF2-like_dom_sf"/>
</dbReference>
<dbReference type="SUPFAM" id="SSF54427">
    <property type="entry name" value="NTF2-like"/>
    <property type="match status" value="1"/>
</dbReference>
<evidence type="ECO:0000313" key="2">
    <source>
        <dbReference type="EMBL" id="HBP31515.1"/>
    </source>
</evidence>
<dbReference type="Proteomes" id="UP000264036">
    <property type="component" value="Unassembled WGS sequence"/>
</dbReference>
<accession>A0A356LLV6</accession>
<name>A0A356LLV6_9BURK</name>
<dbReference type="InterPro" id="IPR037401">
    <property type="entry name" value="SnoaL-like"/>
</dbReference>
<evidence type="ECO:0000313" key="3">
    <source>
        <dbReference type="Proteomes" id="UP000264036"/>
    </source>
</evidence>
<comment type="caution">
    <text evidence="2">The sequence shown here is derived from an EMBL/GenBank/DDBJ whole genome shotgun (WGS) entry which is preliminary data.</text>
</comment>
<proteinExistence type="predicted"/>
<gene>
    <name evidence="2" type="ORF">DD666_19155</name>
</gene>
<dbReference type="AlphaFoldDB" id="A0A356LLV6"/>
<feature type="domain" description="SnoaL-like" evidence="1">
    <location>
        <begin position="20"/>
        <end position="113"/>
    </location>
</feature>
<reference evidence="2 3" key="1">
    <citation type="journal article" date="2018" name="Nat. Biotechnol.">
        <title>A standardized bacterial taxonomy based on genome phylogeny substantially revises the tree of life.</title>
        <authorList>
            <person name="Parks D.H."/>
            <person name="Chuvochina M."/>
            <person name="Waite D.W."/>
            <person name="Rinke C."/>
            <person name="Skarshewski A."/>
            <person name="Chaumeil P.A."/>
            <person name="Hugenholtz P."/>
        </authorList>
    </citation>
    <scope>NUCLEOTIDE SEQUENCE [LARGE SCALE GENOMIC DNA]</scope>
    <source>
        <strain evidence="2">UBA10707</strain>
    </source>
</reference>